<dbReference type="InterPro" id="IPR011066">
    <property type="entry name" value="MscS_channel_C_sf"/>
</dbReference>
<dbReference type="Gene3D" id="1.10.287.1260">
    <property type="match status" value="1"/>
</dbReference>
<dbReference type="AlphaFoldDB" id="A0A7S9LS58"/>
<feature type="transmembrane region" description="Helical" evidence="7">
    <location>
        <begin position="218"/>
        <end position="238"/>
    </location>
</feature>
<dbReference type="InterPro" id="IPR023408">
    <property type="entry name" value="MscS_beta-dom_sf"/>
</dbReference>
<dbReference type="InterPro" id="IPR011014">
    <property type="entry name" value="MscS_channel_TM-2"/>
</dbReference>
<feature type="domain" description="Mechanosensitive ion channel MscS" evidence="8">
    <location>
        <begin position="309"/>
        <end position="375"/>
    </location>
</feature>
<name>A0A7S9LS58_9RHOB</name>
<feature type="transmembrane region" description="Helical" evidence="7">
    <location>
        <begin position="192"/>
        <end position="212"/>
    </location>
</feature>
<dbReference type="SUPFAM" id="SSF82861">
    <property type="entry name" value="Mechanosensitive channel protein MscS (YggB), transmembrane region"/>
    <property type="match status" value="1"/>
</dbReference>
<evidence type="ECO:0000259" key="9">
    <source>
        <dbReference type="Pfam" id="PF21082"/>
    </source>
</evidence>
<dbReference type="Proteomes" id="UP000594800">
    <property type="component" value="Chromosome"/>
</dbReference>
<gene>
    <name evidence="11" type="ORF">I0K15_00215</name>
</gene>
<dbReference type="PANTHER" id="PTHR30566">
    <property type="entry name" value="YNAI-RELATED MECHANOSENSITIVE ION CHANNEL"/>
    <property type="match status" value="1"/>
</dbReference>
<sequence>MTGLIQALSSEDHNRVALYLETPEELQERGFRTFHVLRIEAALNAAARLDTPTELSLAPQGVLEDGLDPFRETIGSLAHETGQRPLYAHRSEVNGTEIWRIEAESVAALLEWRATETSGLTRARDILAGLPAGPDVFGITARDALILVGFAIVSYGLAWLVLRFRRFVSHVVRRRTAEVRFSRFVEVSEPPLRLLLASLIFSAGIASLGVSMVARFQVVWIVELAAWLAGIWFLWRLIDTIAEATLSGMSRRGAISAYSAMSFFTRILKAVLIIVFAAFALRALGVDITAGLAALGVGGIALALGAQKLIENLIGSVSLIADRPVRVGDFCRFGQTLGTVEEIGIRSTRIRTLDRTVVTVPNGEFSSLHLENFSKRDQFLLRHNIGLRYETRPGQLGIVLTALREMLAEHPRVVDDTARVRFVGYGAYSLDLEIFAYVEAREWTEFLEIQEELLMRTMHVVDVAGAGFAFPSQTVYLGEDDMRPLSRRSLAGSRREAA</sequence>
<keyword evidence="12" id="KW-1185">Reference proteome</keyword>
<comment type="subcellular location">
    <subcellularLocation>
        <location evidence="1">Cell membrane</location>
        <topology evidence="1">Multi-pass membrane protein</topology>
    </subcellularLocation>
</comment>
<dbReference type="Pfam" id="PF00924">
    <property type="entry name" value="MS_channel_2nd"/>
    <property type="match status" value="1"/>
</dbReference>
<dbReference type="Pfam" id="PF21088">
    <property type="entry name" value="MS_channel_1st"/>
    <property type="match status" value="1"/>
</dbReference>
<evidence type="ECO:0000313" key="11">
    <source>
        <dbReference type="EMBL" id="QPH54237.1"/>
    </source>
</evidence>
<evidence type="ECO:0000313" key="12">
    <source>
        <dbReference type="Proteomes" id="UP000594800"/>
    </source>
</evidence>
<evidence type="ECO:0000256" key="4">
    <source>
        <dbReference type="ARBA" id="ARBA00022692"/>
    </source>
</evidence>
<dbReference type="Gene3D" id="2.30.30.60">
    <property type="match status" value="1"/>
</dbReference>
<organism evidence="11 12">
    <name type="scientific">Pontivivens ytuae</name>
    <dbReference type="NCBI Taxonomy" id="2789856"/>
    <lineage>
        <taxon>Bacteria</taxon>
        <taxon>Pseudomonadati</taxon>
        <taxon>Pseudomonadota</taxon>
        <taxon>Alphaproteobacteria</taxon>
        <taxon>Rhodobacterales</taxon>
        <taxon>Paracoccaceae</taxon>
        <taxon>Pontivivens</taxon>
    </lineage>
</organism>
<dbReference type="RefSeq" id="WP_196103446.1">
    <property type="nucleotide sequence ID" value="NZ_CP064942.1"/>
</dbReference>
<proteinExistence type="inferred from homology"/>
<evidence type="ECO:0000256" key="5">
    <source>
        <dbReference type="ARBA" id="ARBA00022989"/>
    </source>
</evidence>
<dbReference type="InterPro" id="IPR010920">
    <property type="entry name" value="LSM_dom_sf"/>
</dbReference>
<evidence type="ECO:0000256" key="7">
    <source>
        <dbReference type="SAM" id="Phobius"/>
    </source>
</evidence>
<dbReference type="InterPro" id="IPR006685">
    <property type="entry name" value="MscS_channel_2nd"/>
</dbReference>
<accession>A0A7S9LS58</accession>
<reference evidence="11 12" key="1">
    <citation type="submission" date="2020-11" db="EMBL/GenBank/DDBJ databases">
        <title>Description of Pontivivens ytuae sp. nov. isolated from deep sea sediment of Mariana Trench.</title>
        <authorList>
            <person name="Wang Z."/>
            <person name="Sun Q.-L."/>
            <person name="Xu X.-D."/>
            <person name="Tang Y.-Z."/>
            <person name="Zhang J."/>
        </authorList>
    </citation>
    <scope>NUCLEOTIDE SEQUENCE [LARGE SCALE GENOMIC DNA]</scope>
    <source>
        <strain evidence="11 12">MT2928</strain>
    </source>
</reference>
<feature type="transmembrane region" description="Helical" evidence="7">
    <location>
        <begin position="258"/>
        <end position="282"/>
    </location>
</feature>
<evidence type="ECO:0000256" key="1">
    <source>
        <dbReference type="ARBA" id="ARBA00004651"/>
    </source>
</evidence>
<dbReference type="InterPro" id="IPR049278">
    <property type="entry name" value="MS_channel_C"/>
</dbReference>
<comment type="similarity">
    <text evidence="2">Belongs to the MscS (TC 1.A.23) family.</text>
</comment>
<protein>
    <submittedName>
        <fullName evidence="11">Mechanosensitive ion channel family protein</fullName>
    </submittedName>
</protein>
<feature type="transmembrane region" description="Helical" evidence="7">
    <location>
        <begin position="144"/>
        <end position="164"/>
    </location>
</feature>
<dbReference type="InterPro" id="IPR006686">
    <property type="entry name" value="MscS_channel_CS"/>
</dbReference>
<dbReference type="SUPFAM" id="SSF82689">
    <property type="entry name" value="Mechanosensitive channel protein MscS (YggB), C-terminal domain"/>
    <property type="match status" value="1"/>
</dbReference>
<dbReference type="Pfam" id="PF21082">
    <property type="entry name" value="MS_channel_3rd"/>
    <property type="match status" value="1"/>
</dbReference>
<keyword evidence="5 7" id="KW-1133">Transmembrane helix</keyword>
<evidence type="ECO:0000259" key="8">
    <source>
        <dbReference type="Pfam" id="PF00924"/>
    </source>
</evidence>
<dbReference type="InterPro" id="IPR049142">
    <property type="entry name" value="MS_channel_1st"/>
</dbReference>
<keyword evidence="3" id="KW-1003">Cell membrane</keyword>
<dbReference type="PANTHER" id="PTHR30566:SF5">
    <property type="entry name" value="MECHANOSENSITIVE ION CHANNEL PROTEIN 1, MITOCHONDRIAL-RELATED"/>
    <property type="match status" value="1"/>
</dbReference>
<dbReference type="EMBL" id="CP064942">
    <property type="protein sequence ID" value="QPH54237.1"/>
    <property type="molecule type" value="Genomic_DNA"/>
</dbReference>
<dbReference type="PROSITE" id="PS01246">
    <property type="entry name" value="UPF0003"/>
    <property type="match status" value="1"/>
</dbReference>
<keyword evidence="4 7" id="KW-0812">Transmembrane</keyword>
<evidence type="ECO:0000256" key="6">
    <source>
        <dbReference type="ARBA" id="ARBA00023136"/>
    </source>
</evidence>
<dbReference type="SUPFAM" id="SSF50182">
    <property type="entry name" value="Sm-like ribonucleoproteins"/>
    <property type="match status" value="1"/>
</dbReference>
<evidence type="ECO:0000256" key="3">
    <source>
        <dbReference type="ARBA" id="ARBA00022475"/>
    </source>
</evidence>
<dbReference type="GO" id="GO:0008381">
    <property type="term" value="F:mechanosensitive monoatomic ion channel activity"/>
    <property type="evidence" value="ECO:0007669"/>
    <property type="project" value="UniProtKB-ARBA"/>
</dbReference>
<evidence type="ECO:0000256" key="2">
    <source>
        <dbReference type="ARBA" id="ARBA00008017"/>
    </source>
</evidence>
<feature type="transmembrane region" description="Helical" evidence="7">
    <location>
        <begin position="288"/>
        <end position="306"/>
    </location>
</feature>
<feature type="domain" description="Mechanosensitive ion channel MscS C-terminal" evidence="9">
    <location>
        <begin position="384"/>
        <end position="463"/>
    </location>
</feature>
<evidence type="ECO:0000259" key="10">
    <source>
        <dbReference type="Pfam" id="PF21088"/>
    </source>
</evidence>
<dbReference type="Gene3D" id="3.30.70.100">
    <property type="match status" value="1"/>
</dbReference>
<feature type="domain" description="Mechanosensitive ion channel transmembrane helices 2/3" evidence="10">
    <location>
        <begin position="267"/>
        <end position="307"/>
    </location>
</feature>
<dbReference type="GO" id="GO:0005886">
    <property type="term" value="C:plasma membrane"/>
    <property type="evidence" value="ECO:0007669"/>
    <property type="project" value="UniProtKB-SubCell"/>
</dbReference>
<keyword evidence="6 7" id="KW-0472">Membrane</keyword>
<dbReference type="KEGG" id="poz:I0K15_00215"/>